<dbReference type="EMBL" id="CP042425">
    <property type="protein sequence ID" value="QEL18561.1"/>
    <property type="molecule type" value="Genomic_DNA"/>
</dbReference>
<sequence length="69" mass="7728">MTVTAFNESVFGRPREQVERRYGPPARSMRADFVGRDAGSFYEGEFTTDGGAKVQEVRLYYMEGVVVVG</sequence>
<evidence type="ECO:0000313" key="1">
    <source>
        <dbReference type="EMBL" id="QEL18561.1"/>
    </source>
</evidence>
<protein>
    <submittedName>
        <fullName evidence="1">Uncharacterized protein</fullName>
    </submittedName>
</protein>
<proteinExistence type="predicted"/>
<accession>A0A5C1AH65</accession>
<organism evidence="1 2">
    <name type="scientific">Limnoglobus roseus</name>
    <dbReference type="NCBI Taxonomy" id="2598579"/>
    <lineage>
        <taxon>Bacteria</taxon>
        <taxon>Pseudomonadati</taxon>
        <taxon>Planctomycetota</taxon>
        <taxon>Planctomycetia</taxon>
        <taxon>Gemmatales</taxon>
        <taxon>Gemmataceae</taxon>
        <taxon>Limnoglobus</taxon>
    </lineage>
</organism>
<evidence type="ECO:0000313" key="2">
    <source>
        <dbReference type="Proteomes" id="UP000324974"/>
    </source>
</evidence>
<reference evidence="2" key="1">
    <citation type="submission" date="2019-08" db="EMBL/GenBank/DDBJ databases">
        <title>Limnoglobus roseus gen. nov., sp. nov., a novel freshwater planctomycete with a giant genome from the family Gemmataceae.</title>
        <authorList>
            <person name="Kulichevskaya I.S."/>
            <person name="Naumoff D.G."/>
            <person name="Miroshnikov K."/>
            <person name="Ivanova A."/>
            <person name="Philippov D.A."/>
            <person name="Hakobyan A."/>
            <person name="Rijpstra I.C."/>
            <person name="Sinninghe Damste J.S."/>
            <person name="Liesack W."/>
            <person name="Dedysh S.N."/>
        </authorList>
    </citation>
    <scope>NUCLEOTIDE SEQUENCE [LARGE SCALE GENOMIC DNA]</scope>
    <source>
        <strain evidence="2">PX52</strain>
    </source>
</reference>
<name>A0A5C1AH65_9BACT</name>
<dbReference type="RefSeq" id="WP_149113058.1">
    <property type="nucleotide sequence ID" value="NZ_CP042425.1"/>
</dbReference>
<dbReference type="Proteomes" id="UP000324974">
    <property type="component" value="Chromosome"/>
</dbReference>
<keyword evidence="2" id="KW-1185">Reference proteome</keyword>
<dbReference type="KEGG" id="lrs:PX52LOC_05593"/>
<dbReference type="AlphaFoldDB" id="A0A5C1AH65"/>
<gene>
    <name evidence="1" type="ORF">PX52LOC_05593</name>
</gene>